<comment type="caution">
    <text evidence="5">The sequence shown here is derived from an EMBL/GenBank/DDBJ whole genome shotgun (WGS) entry which is preliminary data.</text>
</comment>
<dbReference type="GO" id="GO:0005634">
    <property type="term" value="C:nucleus"/>
    <property type="evidence" value="ECO:0007669"/>
    <property type="project" value="UniProtKB-UniRule"/>
</dbReference>
<evidence type="ECO:0000313" key="6">
    <source>
        <dbReference type="Proteomes" id="UP000654370"/>
    </source>
</evidence>
<dbReference type="Pfam" id="PF00505">
    <property type="entry name" value="HMG_box"/>
    <property type="match status" value="1"/>
</dbReference>
<dbReference type="PANTHER" id="PTHR48112">
    <property type="entry name" value="HIGH MOBILITY GROUP PROTEIN DSP1"/>
    <property type="match status" value="1"/>
</dbReference>
<feature type="DNA-binding region" description="HMG box" evidence="2">
    <location>
        <begin position="56"/>
        <end position="124"/>
    </location>
</feature>
<dbReference type="Gene3D" id="1.10.30.10">
    <property type="entry name" value="High mobility group box domain"/>
    <property type="match status" value="1"/>
</dbReference>
<dbReference type="Proteomes" id="UP000654370">
    <property type="component" value="Unassembled WGS sequence"/>
</dbReference>
<protein>
    <recommendedName>
        <fullName evidence="4">HMG box domain-containing protein</fullName>
    </recommendedName>
</protein>
<accession>A0A8H7PF67</accession>
<evidence type="ECO:0000259" key="4">
    <source>
        <dbReference type="PROSITE" id="PS50118"/>
    </source>
</evidence>
<keyword evidence="2" id="KW-0539">Nucleus</keyword>
<dbReference type="OrthoDB" id="1919336at2759"/>
<feature type="domain" description="HMG box" evidence="4">
    <location>
        <begin position="56"/>
        <end position="124"/>
    </location>
</feature>
<feature type="region of interest" description="Disordered" evidence="3">
    <location>
        <begin position="36"/>
        <end position="66"/>
    </location>
</feature>
<reference evidence="5" key="1">
    <citation type="submission" date="2020-12" db="EMBL/GenBank/DDBJ databases">
        <title>Metabolic potential, ecology and presence of endohyphal bacteria is reflected in genomic diversity of Mucoromycotina.</title>
        <authorList>
            <person name="Muszewska A."/>
            <person name="Okrasinska A."/>
            <person name="Steczkiewicz K."/>
            <person name="Drgas O."/>
            <person name="Orlowska M."/>
            <person name="Perlinska-Lenart U."/>
            <person name="Aleksandrzak-Piekarczyk T."/>
            <person name="Szatraj K."/>
            <person name="Zielenkiewicz U."/>
            <person name="Pilsyk S."/>
            <person name="Malc E."/>
            <person name="Mieczkowski P."/>
            <person name="Kruszewska J.S."/>
            <person name="Biernat P."/>
            <person name="Pawlowska J."/>
        </authorList>
    </citation>
    <scope>NUCLEOTIDE SEQUENCE</scope>
    <source>
        <strain evidence="5">WA0000067209</strain>
    </source>
</reference>
<feature type="compositionally biased region" description="Basic and acidic residues" evidence="3">
    <location>
        <begin position="186"/>
        <end position="204"/>
    </location>
</feature>
<feature type="compositionally biased region" description="Basic and acidic residues" evidence="3">
    <location>
        <begin position="146"/>
        <end position="177"/>
    </location>
</feature>
<feature type="compositionally biased region" description="Basic residues" evidence="3">
    <location>
        <begin position="205"/>
        <end position="217"/>
    </location>
</feature>
<gene>
    <name evidence="5" type="ORF">INT43_000115</name>
</gene>
<evidence type="ECO:0000256" key="1">
    <source>
        <dbReference type="ARBA" id="ARBA00023125"/>
    </source>
</evidence>
<feature type="region of interest" description="Disordered" evidence="3">
    <location>
        <begin position="92"/>
        <end position="217"/>
    </location>
</feature>
<dbReference type="GO" id="GO:0003677">
    <property type="term" value="F:DNA binding"/>
    <property type="evidence" value="ECO:0007669"/>
    <property type="project" value="UniProtKB-UniRule"/>
</dbReference>
<proteinExistence type="predicted"/>
<evidence type="ECO:0000313" key="5">
    <source>
        <dbReference type="EMBL" id="KAG2172768.1"/>
    </source>
</evidence>
<evidence type="ECO:0000256" key="2">
    <source>
        <dbReference type="PROSITE-ProRule" id="PRU00267"/>
    </source>
</evidence>
<dbReference type="EMBL" id="JAEPQZ010000016">
    <property type="protein sequence ID" value="KAG2172768.1"/>
    <property type="molecule type" value="Genomic_DNA"/>
</dbReference>
<sequence length="217" mass="24455">MSTQSTDTIKQELTAALEIAAKNLKDASELLKKFSSLEVEGGDNKRKRKHKDPNAPKRPTGSFFLFANSRRAELKKEKPDLDPKEVARTLGEEWNALDEKAKKPWESKANKAKEQYLKDVEDYKSKEGAAAESVSATTVSAPKSAKKSEKKSTKAQAEVETKKESSSESEEKKEGKEHKKHKKAHKSEEKKEHKKDGEKKSKKDKEKKKAKKSKSDD</sequence>
<name>A0A8H7PF67_MORIS</name>
<dbReference type="PROSITE" id="PS50118">
    <property type="entry name" value="HMG_BOX_2"/>
    <property type="match status" value="1"/>
</dbReference>
<dbReference type="SUPFAM" id="SSF47095">
    <property type="entry name" value="HMG-box"/>
    <property type="match status" value="1"/>
</dbReference>
<dbReference type="AlphaFoldDB" id="A0A8H7PF67"/>
<evidence type="ECO:0000256" key="3">
    <source>
        <dbReference type="SAM" id="MobiDB-lite"/>
    </source>
</evidence>
<dbReference type="InterPro" id="IPR009071">
    <property type="entry name" value="HMG_box_dom"/>
</dbReference>
<dbReference type="InterPro" id="IPR050342">
    <property type="entry name" value="HMGB"/>
</dbReference>
<dbReference type="PRINTS" id="PR00886">
    <property type="entry name" value="HIGHMOBLTY12"/>
</dbReference>
<dbReference type="SMART" id="SM00398">
    <property type="entry name" value="HMG"/>
    <property type="match status" value="1"/>
</dbReference>
<dbReference type="PANTHER" id="PTHR48112:SF22">
    <property type="entry name" value="MITOCHONDRIAL TRANSCRIPTION FACTOR A, ISOFORM B"/>
    <property type="match status" value="1"/>
</dbReference>
<organism evidence="5 6">
    <name type="scientific">Mortierella isabellina</name>
    <name type="common">Filamentous fungus</name>
    <name type="synonym">Umbelopsis isabellina</name>
    <dbReference type="NCBI Taxonomy" id="91625"/>
    <lineage>
        <taxon>Eukaryota</taxon>
        <taxon>Fungi</taxon>
        <taxon>Fungi incertae sedis</taxon>
        <taxon>Mucoromycota</taxon>
        <taxon>Mucoromycotina</taxon>
        <taxon>Umbelopsidomycetes</taxon>
        <taxon>Umbelopsidales</taxon>
        <taxon>Umbelopsidaceae</taxon>
        <taxon>Umbelopsis</taxon>
    </lineage>
</organism>
<keyword evidence="6" id="KW-1185">Reference proteome</keyword>
<keyword evidence="1 2" id="KW-0238">DNA-binding</keyword>
<dbReference type="InterPro" id="IPR036910">
    <property type="entry name" value="HMG_box_dom_sf"/>
</dbReference>
<feature type="compositionally biased region" description="Basic and acidic residues" evidence="3">
    <location>
        <begin position="92"/>
        <end position="129"/>
    </location>
</feature>
<feature type="compositionally biased region" description="Low complexity" evidence="3">
    <location>
        <begin position="130"/>
        <end position="143"/>
    </location>
</feature>